<dbReference type="Proteomes" id="UP000215244">
    <property type="component" value="Chromosome"/>
</dbReference>
<sequence>MGKTEKKYKDISRKNINQNDIENLSDIEKTKLIYDLRATVRNLENDLEYKNNPINLLSENAENMISLIKETAENWLAIKKTSLGFSLKMAIFAFLIVGLIVGSAAWLTFSGKIDGSTFTFLLGLIVGYALTFLQNLINPPS</sequence>
<reference evidence="1 2" key="1">
    <citation type="submission" date="2017-08" db="EMBL/GenBank/DDBJ databases">
        <title>The complete genome sequence of Maribacter sp. B1, isolated from deep-sea sediment.</title>
        <authorList>
            <person name="Wu Y.-H."/>
            <person name="Cheng H."/>
            <person name="Xu X.-W."/>
        </authorList>
    </citation>
    <scope>NUCLEOTIDE SEQUENCE [LARGE SCALE GENOMIC DNA]</scope>
    <source>
        <strain evidence="1 2">B1</strain>
    </source>
</reference>
<dbReference type="KEGG" id="marb:CJ263_01455"/>
<organism evidence="1 2">
    <name type="scientific">Maribacter cobaltidurans</name>
    <dbReference type="NCBI Taxonomy" id="1178778"/>
    <lineage>
        <taxon>Bacteria</taxon>
        <taxon>Pseudomonadati</taxon>
        <taxon>Bacteroidota</taxon>
        <taxon>Flavobacteriia</taxon>
        <taxon>Flavobacteriales</taxon>
        <taxon>Flavobacteriaceae</taxon>
        <taxon>Maribacter</taxon>
    </lineage>
</organism>
<dbReference type="EMBL" id="CP022957">
    <property type="protein sequence ID" value="ASV29001.1"/>
    <property type="molecule type" value="Genomic_DNA"/>
</dbReference>
<keyword evidence="2" id="KW-1185">Reference proteome</keyword>
<gene>
    <name evidence="1" type="ORF">CJ263_01455</name>
</gene>
<evidence type="ECO:0000313" key="2">
    <source>
        <dbReference type="Proteomes" id="UP000215244"/>
    </source>
</evidence>
<accession>A0A223V0W7</accession>
<name>A0A223V0W7_9FLAO</name>
<protein>
    <submittedName>
        <fullName evidence="1">Uncharacterized protein</fullName>
    </submittedName>
</protein>
<dbReference type="RefSeq" id="WP_094995635.1">
    <property type="nucleotide sequence ID" value="NZ_BMJL01000001.1"/>
</dbReference>
<dbReference type="AlphaFoldDB" id="A0A223V0W7"/>
<proteinExistence type="predicted"/>
<dbReference type="OrthoDB" id="10012131at2"/>
<evidence type="ECO:0000313" key="1">
    <source>
        <dbReference type="EMBL" id="ASV29001.1"/>
    </source>
</evidence>